<feature type="transmembrane region" description="Helical" evidence="1">
    <location>
        <begin position="6"/>
        <end position="25"/>
    </location>
</feature>
<evidence type="ECO:0000313" key="2">
    <source>
        <dbReference type="EMBL" id="GGB61458.1"/>
    </source>
</evidence>
<name>A0ABQ1J9F2_9PROT</name>
<dbReference type="RefSeq" id="WP_188582706.1">
    <property type="nucleotide sequence ID" value="NZ_BMDZ01000103.1"/>
</dbReference>
<reference evidence="3" key="1">
    <citation type="journal article" date="2019" name="Int. J. Syst. Evol. Microbiol.">
        <title>The Global Catalogue of Microorganisms (GCM) 10K type strain sequencing project: providing services to taxonomists for standard genome sequencing and annotation.</title>
        <authorList>
            <consortium name="The Broad Institute Genomics Platform"/>
            <consortium name="The Broad Institute Genome Sequencing Center for Infectious Disease"/>
            <person name="Wu L."/>
            <person name="Ma J."/>
        </authorList>
    </citation>
    <scope>NUCLEOTIDE SEQUENCE [LARGE SCALE GENOMIC DNA]</scope>
    <source>
        <strain evidence="3">CGMCC 1.10188</strain>
    </source>
</reference>
<evidence type="ECO:0000256" key="1">
    <source>
        <dbReference type="SAM" id="Phobius"/>
    </source>
</evidence>
<keyword evidence="1" id="KW-0812">Transmembrane</keyword>
<evidence type="ECO:0008006" key="4">
    <source>
        <dbReference type="Google" id="ProtNLM"/>
    </source>
</evidence>
<protein>
    <recommendedName>
        <fullName evidence="4">Potassium transporter Kef</fullName>
    </recommendedName>
</protein>
<keyword evidence="1" id="KW-1133">Transmembrane helix</keyword>
<organism evidence="2 3">
    <name type="scientific">Tistrella bauzanensis</name>
    <dbReference type="NCBI Taxonomy" id="657419"/>
    <lineage>
        <taxon>Bacteria</taxon>
        <taxon>Pseudomonadati</taxon>
        <taxon>Pseudomonadota</taxon>
        <taxon>Alphaproteobacteria</taxon>
        <taxon>Geminicoccales</taxon>
        <taxon>Geminicoccaceae</taxon>
        <taxon>Tistrella</taxon>
    </lineage>
</organism>
<keyword evidence="1" id="KW-0472">Membrane</keyword>
<dbReference type="Proteomes" id="UP000603352">
    <property type="component" value="Unassembled WGS sequence"/>
</dbReference>
<comment type="caution">
    <text evidence="2">The sequence shown here is derived from an EMBL/GenBank/DDBJ whole genome shotgun (WGS) entry which is preliminary data.</text>
</comment>
<proteinExistence type="predicted"/>
<dbReference type="EMBL" id="BMDZ01000103">
    <property type="protein sequence ID" value="GGB61458.1"/>
    <property type="molecule type" value="Genomic_DNA"/>
</dbReference>
<sequence>MTELSPLVDIVTALAAAVVIVPLSIRIGASPVLGYLATGLAVGPRAIAFAQ</sequence>
<gene>
    <name evidence="2" type="ORF">GCM10011505_47660</name>
</gene>
<keyword evidence="3" id="KW-1185">Reference proteome</keyword>
<evidence type="ECO:0000313" key="3">
    <source>
        <dbReference type="Proteomes" id="UP000603352"/>
    </source>
</evidence>
<accession>A0ABQ1J9F2</accession>